<evidence type="ECO:0000256" key="11">
    <source>
        <dbReference type="PROSITE-ProRule" id="PRU00175"/>
    </source>
</evidence>
<dbReference type="GO" id="GO:0035861">
    <property type="term" value="C:site of double-strand break"/>
    <property type="evidence" value="ECO:0007669"/>
    <property type="project" value="TreeGrafter"/>
</dbReference>
<evidence type="ECO:0000256" key="1">
    <source>
        <dbReference type="ARBA" id="ARBA00000900"/>
    </source>
</evidence>
<evidence type="ECO:0000256" key="2">
    <source>
        <dbReference type="ARBA" id="ARBA00004123"/>
    </source>
</evidence>
<dbReference type="PANTHER" id="PTHR23328:SF1">
    <property type="entry name" value="E3 UBIQUITIN-PROTEIN LIGASE RNF168"/>
    <property type="match status" value="1"/>
</dbReference>
<dbReference type="SUPFAM" id="SSF57850">
    <property type="entry name" value="RING/U-box"/>
    <property type="match status" value="1"/>
</dbReference>
<dbReference type="InterPro" id="IPR013083">
    <property type="entry name" value="Znf_RING/FYVE/PHD"/>
</dbReference>
<keyword evidence="6" id="KW-0227">DNA damage</keyword>
<keyword evidence="4" id="KW-0808">Transferase</keyword>
<dbReference type="GO" id="GO:0031491">
    <property type="term" value="F:nucleosome binding"/>
    <property type="evidence" value="ECO:0007669"/>
    <property type="project" value="TreeGrafter"/>
</dbReference>
<accession>A0A3Q3WK38</accession>
<evidence type="ECO:0000256" key="8">
    <source>
        <dbReference type="ARBA" id="ARBA00022786"/>
    </source>
</evidence>
<comment type="subcellular location">
    <subcellularLocation>
        <location evidence="2">Nucleus</location>
    </subcellularLocation>
</comment>
<keyword evidence="5" id="KW-0479">Metal-binding</keyword>
<dbReference type="EC" id="2.3.2.27" evidence="3"/>
<keyword evidence="10" id="KW-0539">Nucleus</keyword>
<evidence type="ECO:0000313" key="13">
    <source>
        <dbReference type="Ensembl" id="ENSMMOP00000012662.1"/>
    </source>
</evidence>
<dbReference type="SMART" id="SM00184">
    <property type="entry name" value="RING"/>
    <property type="match status" value="1"/>
</dbReference>
<evidence type="ECO:0000256" key="3">
    <source>
        <dbReference type="ARBA" id="ARBA00012483"/>
    </source>
</evidence>
<name>A0A3Q3WK38_MOLML</name>
<protein>
    <recommendedName>
        <fullName evidence="3">RING-type E3 ubiquitin transferase</fullName>
        <ecNumber evidence="3">2.3.2.27</ecNumber>
    </recommendedName>
</protein>
<dbReference type="InterPro" id="IPR051657">
    <property type="entry name" value="RNF168/RNF169_E3_ubiq-ligase"/>
</dbReference>
<dbReference type="GO" id="GO:0061630">
    <property type="term" value="F:ubiquitin protein ligase activity"/>
    <property type="evidence" value="ECO:0007669"/>
    <property type="project" value="UniProtKB-EC"/>
</dbReference>
<feature type="domain" description="RING-type" evidence="12">
    <location>
        <begin position="15"/>
        <end position="54"/>
    </location>
</feature>
<dbReference type="Proteomes" id="UP000261620">
    <property type="component" value="Unplaced"/>
</dbReference>
<dbReference type="PROSITE" id="PS50089">
    <property type="entry name" value="ZF_RING_2"/>
    <property type="match status" value="1"/>
</dbReference>
<keyword evidence="14" id="KW-1185">Reference proteome</keyword>
<evidence type="ECO:0000256" key="5">
    <source>
        <dbReference type="ARBA" id="ARBA00022723"/>
    </source>
</evidence>
<reference evidence="13" key="2">
    <citation type="submission" date="2025-09" db="UniProtKB">
        <authorList>
            <consortium name="Ensembl"/>
        </authorList>
    </citation>
    <scope>IDENTIFICATION</scope>
</reference>
<evidence type="ECO:0000259" key="12">
    <source>
        <dbReference type="PROSITE" id="PS50089"/>
    </source>
</evidence>
<comment type="catalytic activity">
    <reaction evidence="1">
        <text>S-ubiquitinyl-[E2 ubiquitin-conjugating enzyme]-L-cysteine + [acceptor protein]-L-lysine = [E2 ubiquitin-conjugating enzyme]-L-cysteine + N(6)-ubiquitinyl-[acceptor protein]-L-lysine.</text>
        <dbReference type="EC" id="2.3.2.27"/>
    </reaction>
</comment>
<evidence type="ECO:0000256" key="9">
    <source>
        <dbReference type="ARBA" id="ARBA00022833"/>
    </source>
</evidence>
<dbReference type="AlphaFoldDB" id="A0A3Q3WK38"/>
<dbReference type="PANTHER" id="PTHR23328">
    <property type="entry name" value="RING-TYPE DOMAIN-CONTAINING PROTEIN"/>
    <property type="match status" value="1"/>
</dbReference>
<evidence type="ECO:0000313" key="14">
    <source>
        <dbReference type="Proteomes" id="UP000261620"/>
    </source>
</evidence>
<dbReference type="Pfam" id="PF13923">
    <property type="entry name" value="zf-C3HC4_2"/>
    <property type="match status" value="1"/>
</dbReference>
<dbReference type="GO" id="GO:0006302">
    <property type="term" value="P:double-strand break repair"/>
    <property type="evidence" value="ECO:0007669"/>
    <property type="project" value="TreeGrafter"/>
</dbReference>
<evidence type="ECO:0000256" key="7">
    <source>
        <dbReference type="ARBA" id="ARBA00022771"/>
    </source>
</evidence>
<dbReference type="InterPro" id="IPR001841">
    <property type="entry name" value="Znf_RING"/>
</dbReference>
<keyword evidence="7 11" id="KW-0863">Zinc-finger</keyword>
<dbReference type="Gene3D" id="3.30.40.10">
    <property type="entry name" value="Zinc/RING finger domain, C3HC4 (zinc finger)"/>
    <property type="match status" value="1"/>
</dbReference>
<sequence length="111" mass="12491">RLLPRGALSLEDCRCPVCLEIFMEPVTLPCTHTFCKDCFLESVDKATLCCPLCRMRVSSWARRNSRSKTLVNQQLWTQIQNCFPLQCQRRLSGLDGSSDDNPAGTARADVP</sequence>
<dbReference type="OMA" id="RRWISSW"/>
<evidence type="ECO:0000256" key="6">
    <source>
        <dbReference type="ARBA" id="ARBA00022763"/>
    </source>
</evidence>
<keyword evidence="8" id="KW-0833">Ubl conjugation pathway</keyword>
<organism evidence="13 14">
    <name type="scientific">Mola mola</name>
    <name type="common">Ocean sunfish</name>
    <name type="synonym">Tetraodon mola</name>
    <dbReference type="NCBI Taxonomy" id="94237"/>
    <lineage>
        <taxon>Eukaryota</taxon>
        <taxon>Metazoa</taxon>
        <taxon>Chordata</taxon>
        <taxon>Craniata</taxon>
        <taxon>Vertebrata</taxon>
        <taxon>Euteleostomi</taxon>
        <taxon>Actinopterygii</taxon>
        <taxon>Neopterygii</taxon>
        <taxon>Teleostei</taxon>
        <taxon>Neoteleostei</taxon>
        <taxon>Acanthomorphata</taxon>
        <taxon>Eupercaria</taxon>
        <taxon>Tetraodontiformes</taxon>
        <taxon>Molidae</taxon>
        <taxon>Mola</taxon>
    </lineage>
</organism>
<dbReference type="GO" id="GO:0005634">
    <property type="term" value="C:nucleus"/>
    <property type="evidence" value="ECO:0007669"/>
    <property type="project" value="UniProtKB-SubCell"/>
</dbReference>
<dbReference type="Ensembl" id="ENSMMOT00000012872.1">
    <property type="protein sequence ID" value="ENSMMOP00000012662.1"/>
    <property type="gene ID" value="ENSMMOG00000009731.1"/>
</dbReference>
<proteinExistence type="predicted"/>
<dbReference type="STRING" id="94237.ENSMMOP00000012662"/>
<dbReference type="GO" id="GO:0008270">
    <property type="term" value="F:zinc ion binding"/>
    <property type="evidence" value="ECO:0007669"/>
    <property type="project" value="UniProtKB-KW"/>
</dbReference>
<reference evidence="13" key="1">
    <citation type="submission" date="2025-08" db="UniProtKB">
        <authorList>
            <consortium name="Ensembl"/>
        </authorList>
    </citation>
    <scope>IDENTIFICATION</scope>
</reference>
<keyword evidence="9" id="KW-0862">Zinc</keyword>
<evidence type="ECO:0000256" key="4">
    <source>
        <dbReference type="ARBA" id="ARBA00022679"/>
    </source>
</evidence>
<evidence type="ECO:0000256" key="10">
    <source>
        <dbReference type="ARBA" id="ARBA00023242"/>
    </source>
</evidence>